<dbReference type="Pfam" id="PF02384">
    <property type="entry name" value="N6_Mtase"/>
    <property type="match status" value="1"/>
</dbReference>
<evidence type="ECO:0000256" key="5">
    <source>
        <dbReference type="ARBA" id="ARBA00022691"/>
    </source>
</evidence>
<dbReference type="PANTHER" id="PTHR42933">
    <property type="entry name" value="SLR6095 PROTEIN"/>
    <property type="match status" value="1"/>
</dbReference>
<reference evidence="10 11" key="1">
    <citation type="submission" date="2020-03" db="EMBL/GenBank/DDBJ databases">
        <title>Genomic Encyclopedia of Type Strains, Phase IV (KMG-IV): sequencing the most valuable type-strain genomes for metagenomic binning, comparative biology and taxonomic classification.</title>
        <authorList>
            <person name="Goeker M."/>
        </authorList>
    </citation>
    <scope>NUCLEOTIDE SEQUENCE [LARGE SCALE GENOMIC DNA]</scope>
    <source>
        <strain evidence="10 11">DSM 22753</strain>
    </source>
</reference>
<dbReference type="InterPro" id="IPR003356">
    <property type="entry name" value="DNA_methylase_A-5"/>
</dbReference>
<sequence length="513" mass="57736">MLTSEIRNQVDQIWNAFWSGGVSNPLSVIEQITYLLFIKRLDDLQMLEEKKAANLGFPIERCIFPDSNDDQGRPYSDLRWSRFKNFEAREMMDVVAERVFPFLRAMGEEGSSYGQHMKDARLGFSNAALLAKTVDMLDKIPMEDRDTKGDLYEYMLGKIASAGTNGQFRTPRHIIRLMVEMMQPTPQDVICDPALGTAGFLVAAGEYLRDNHPQLFRDEKLRKHFHNGMFNGFDFDPTMLRIGSMNMTLHGVDNPDISYRDSLAQEHDRDAGKYSLILANPPFAGSLDYDATAKDLQQIVKTKKTELLFLALFLRLLKTGGRAAVVVPDGVLFGSSKAHQELRKLLVEKHKLEGVLKLPSGVFRPYAGVSTAILLFTKTGVGGTDQVWFYDMQADGLSLDDKRSDLLPSDKQGPKPLLPLSAEEHLKNNLPDVLTRWLKRDSTERANSRTAQSFCVPKDDIAATGTYDLSLNRYKVVEHDEVTHDSPAEIIRALRTLEQEISDGLTKLEAMLA</sequence>
<comment type="similarity">
    <text evidence="1">Belongs to the N(4)/N(6)-methyltransferase family.</text>
</comment>
<evidence type="ECO:0000259" key="8">
    <source>
        <dbReference type="Pfam" id="PF02384"/>
    </source>
</evidence>
<dbReference type="Proteomes" id="UP000788153">
    <property type="component" value="Unassembled WGS sequence"/>
</dbReference>
<dbReference type="RefSeq" id="WP_140046972.1">
    <property type="nucleotide sequence ID" value="NZ_BAAAEV010000001.1"/>
</dbReference>
<evidence type="ECO:0000256" key="2">
    <source>
        <dbReference type="ARBA" id="ARBA00011900"/>
    </source>
</evidence>
<keyword evidence="3 10" id="KW-0489">Methyltransferase</keyword>
<comment type="caution">
    <text evidence="10">The sequence shown here is derived from an EMBL/GenBank/DDBJ whole genome shotgun (WGS) entry which is preliminary data.</text>
</comment>
<evidence type="ECO:0000256" key="4">
    <source>
        <dbReference type="ARBA" id="ARBA00022679"/>
    </source>
</evidence>
<dbReference type="SUPFAM" id="SSF53335">
    <property type="entry name" value="S-adenosyl-L-methionine-dependent methyltransferases"/>
    <property type="match status" value="1"/>
</dbReference>
<evidence type="ECO:0000313" key="11">
    <source>
        <dbReference type="Proteomes" id="UP000788153"/>
    </source>
</evidence>
<keyword evidence="4 10" id="KW-0808">Transferase</keyword>
<evidence type="ECO:0000259" key="9">
    <source>
        <dbReference type="Pfam" id="PF12161"/>
    </source>
</evidence>
<dbReference type="Gene3D" id="1.20.1260.30">
    <property type="match status" value="1"/>
</dbReference>
<comment type="catalytic activity">
    <reaction evidence="7">
        <text>a 2'-deoxyadenosine in DNA + S-adenosyl-L-methionine = an N(6)-methyl-2'-deoxyadenosine in DNA + S-adenosyl-L-homocysteine + H(+)</text>
        <dbReference type="Rhea" id="RHEA:15197"/>
        <dbReference type="Rhea" id="RHEA-COMP:12418"/>
        <dbReference type="Rhea" id="RHEA-COMP:12419"/>
        <dbReference type="ChEBI" id="CHEBI:15378"/>
        <dbReference type="ChEBI" id="CHEBI:57856"/>
        <dbReference type="ChEBI" id="CHEBI:59789"/>
        <dbReference type="ChEBI" id="CHEBI:90615"/>
        <dbReference type="ChEBI" id="CHEBI:90616"/>
        <dbReference type="EC" id="2.1.1.72"/>
    </reaction>
</comment>
<evidence type="ECO:0000256" key="6">
    <source>
        <dbReference type="ARBA" id="ARBA00022747"/>
    </source>
</evidence>
<evidence type="ECO:0000256" key="1">
    <source>
        <dbReference type="ARBA" id="ARBA00006594"/>
    </source>
</evidence>
<proteinExistence type="inferred from homology"/>
<feature type="domain" description="N6 adenine-specific DNA methyltransferase N-terminal" evidence="9">
    <location>
        <begin position="6"/>
        <end position="136"/>
    </location>
</feature>
<organism evidence="10 11">
    <name type="scientific">Sphingomonas japonica</name>
    <dbReference type="NCBI Taxonomy" id="511662"/>
    <lineage>
        <taxon>Bacteria</taxon>
        <taxon>Pseudomonadati</taxon>
        <taxon>Pseudomonadota</taxon>
        <taxon>Alphaproteobacteria</taxon>
        <taxon>Sphingomonadales</taxon>
        <taxon>Sphingomonadaceae</taxon>
        <taxon>Sphingomonas</taxon>
    </lineage>
</organism>
<dbReference type="PROSITE" id="PS00092">
    <property type="entry name" value="N6_MTASE"/>
    <property type="match status" value="1"/>
</dbReference>
<dbReference type="EC" id="2.1.1.72" evidence="2"/>
<dbReference type="EMBL" id="JAASQP010000001">
    <property type="protein sequence ID" value="NIJ24637.1"/>
    <property type="molecule type" value="Genomic_DNA"/>
</dbReference>
<dbReference type="InterPro" id="IPR002052">
    <property type="entry name" value="DNA_methylase_N6_adenine_CS"/>
</dbReference>
<dbReference type="InterPro" id="IPR051537">
    <property type="entry name" value="DNA_Adenine_Mtase"/>
</dbReference>
<dbReference type="Pfam" id="PF12161">
    <property type="entry name" value="HsdM_N"/>
    <property type="match status" value="1"/>
</dbReference>
<dbReference type="GO" id="GO:0009007">
    <property type="term" value="F:site-specific DNA-methyltransferase (adenine-specific) activity"/>
    <property type="evidence" value="ECO:0007669"/>
    <property type="project" value="UniProtKB-EC"/>
</dbReference>
<evidence type="ECO:0000256" key="3">
    <source>
        <dbReference type="ARBA" id="ARBA00022603"/>
    </source>
</evidence>
<keyword evidence="11" id="KW-1185">Reference proteome</keyword>
<evidence type="ECO:0000313" key="10">
    <source>
        <dbReference type="EMBL" id="NIJ24637.1"/>
    </source>
</evidence>
<dbReference type="Gene3D" id="3.40.50.150">
    <property type="entry name" value="Vaccinia Virus protein VP39"/>
    <property type="match status" value="1"/>
</dbReference>
<dbReference type="InterPro" id="IPR022749">
    <property type="entry name" value="D12N6_MeTrfase_N"/>
</dbReference>
<dbReference type="PRINTS" id="PR00507">
    <property type="entry name" value="N12N6MTFRASE"/>
</dbReference>
<dbReference type="GO" id="GO:0032259">
    <property type="term" value="P:methylation"/>
    <property type="evidence" value="ECO:0007669"/>
    <property type="project" value="UniProtKB-KW"/>
</dbReference>
<feature type="domain" description="DNA methylase adenine-specific" evidence="8">
    <location>
        <begin position="144"/>
        <end position="410"/>
    </location>
</feature>
<evidence type="ECO:0000256" key="7">
    <source>
        <dbReference type="ARBA" id="ARBA00047942"/>
    </source>
</evidence>
<name>A0ABX0U5M7_9SPHN</name>
<dbReference type="InterPro" id="IPR038333">
    <property type="entry name" value="T1MK-like_N_sf"/>
</dbReference>
<gene>
    <name evidence="10" type="ORF">FHT01_002179</name>
</gene>
<dbReference type="PANTHER" id="PTHR42933:SF3">
    <property type="entry name" value="TYPE I RESTRICTION ENZYME MJAVIII METHYLASE SUBUNIT"/>
    <property type="match status" value="1"/>
</dbReference>
<protein>
    <recommendedName>
        <fullName evidence="2">site-specific DNA-methyltransferase (adenine-specific)</fullName>
        <ecNumber evidence="2">2.1.1.72</ecNumber>
    </recommendedName>
</protein>
<accession>A0ABX0U5M7</accession>
<keyword evidence="5" id="KW-0949">S-adenosyl-L-methionine</keyword>
<dbReference type="InterPro" id="IPR029063">
    <property type="entry name" value="SAM-dependent_MTases_sf"/>
</dbReference>
<keyword evidence="6" id="KW-0680">Restriction system</keyword>